<dbReference type="InterPro" id="IPR019004">
    <property type="entry name" value="YqeY/Aim41"/>
</dbReference>
<dbReference type="OrthoDB" id="9794041at2"/>
<reference evidence="1 2" key="1">
    <citation type="submission" date="2015-07" db="EMBL/GenBank/DDBJ databases">
        <title>Draft genome of Bellilinea caldifistulae DSM 17877.</title>
        <authorList>
            <person name="Hemp J."/>
            <person name="Ward L.M."/>
            <person name="Pace L.A."/>
            <person name="Fischer W.W."/>
        </authorList>
    </citation>
    <scope>NUCLEOTIDE SEQUENCE [LARGE SCALE GENOMIC DNA]</scope>
    <source>
        <strain evidence="1 2">GOMI-1</strain>
    </source>
</reference>
<dbReference type="Pfam" id="PF09424">
    <property type="entry name" value="YqeY"/>
    <property type="match status" value="1"/>
</dbReference>
<keyword evidence="2" id="KW-1185">Reference proteome</keyword>
<dbReference type="PANTHER" id="PTHR28055">
    <property type="entry name" value="ALTERED INHERITANCE OF MITOCHONDRIA PROTEIN 41, MITOCHONDRIAL"/>
    <property type="match status" value="1"/>
</dbReference>
<dbReference type="STRING" id="360411.AC812_15540"/>
<dbReference type="EMBL" id="LGHJ01000023">
    <property type="protein sequence ID" value="KPL72432.1"/>
    <property type="molecule type" value="Genomic_DNA"/>
</dbReference>
<organism evidence="1 2">
    <name type="scientific">Bellilinea caldifistulae</name>
    <dbReference type="NCBI Taxonomy" id="360411"/>
    <lineage>
        <taxon>Bacteria</taxon>
        <taxon>Bacillati</taxon>
        <taxon>Chloroflexota</taxon>
        <taxon>Anaerolineae</taxon>
        <taxon>Anaerolineales</taxon>
        <taxon>Anaerolineaceae</taxon>
        <taxon>Bellilinea</taxon>
    </lineage>
</organism>
<dbReference type="Gene3D" id="1.10.1510.10">
    <property type="entry name" value="Uncharacterised protein YqeY/AIM41 PF09424, N-terminal domain"/>
    <property type="match status" value="1"/>
</dbReference>
<dbReference type="RefSeq" id="WP_061916782.1">
    <property type="nucleotide sequence ID" value="NZ_DF967971.1"/>
</dbReference>
<evidence type="ECO:0008006" key="3">
    <source>
        <dbReference type="Google" id="ProtNLM"/>
    </source>
</evidence>
<name>A0A0P6XS20_9CHLR</name>
<evidence type="ECO:0000313" key="2">
    <source>
        <dbReference type="Proteomes" id="UP000050514"/>
    </source>
</evidence>
<comment type="caution">
    <text evidence="1">The sequence shown here is derived from an EMBL/GenBank/DDBJ whole genome shotgun (WGS) entry which is preliminary data.</text>
</comment>
<evidence type="ECO:0000313" key="1">
    <source>
        <dbReference type="EMBL" id="KPL72432.1"/>
    </source>
</evidence>
<dbReference type="InterPro" id="IPR003789">
    <property type="entry name" value="Asn/Gln_tRNA_amidoTrase-B-like"/>
</dbReference>
<dbReference type="InterPro" id="IPR023168">
    <property type="entry name" value="GatB_Yqey_C_2"/>
</dbReference>
<sequence>MELKNQIETSLKEAMRSGDETRKRTLRLIIASIKNAEIDKGSALDDSGVLGIIQKEVKIRKEALEGAEQAHRDDLKEMTLAEIKILEEFLPKQLDEAELRELIKTAIEETQAKSPADTGKVMKILMPKVQGRAAGDQVSRLVRELLSQ</sequence>
<protein>
    <recommendedName>
        <fullName evidence="3">GatB/YqeY domain-containing protein</fullName>
    </recommendedName>
</protein>
<dbReference type="PANTHER" id="PTHR28055:SF1">
    <property type="entry name" value="ALTERED INHERITANCE OF MITOCHONDRIA PROTEIN 41, MITOCHONDRIAL"/>
    <property type="match status" value="1"/>
</dbReference>
<dbReference type="Gene3D" id="1.10.10.410">
    <property type="match status" value="1"/>
</dbReference>
<proteinExistence type="predicted"/>
<accession>A0A0P6XS20</accession>
<dbReference type="AlphaFoldDB" id="A0A0P6XS20"/>
<gene>
    <name evidence="1" type="ORF">AC812_15540</name>
</gene>
<dbReference type="InterPro" id="IPR042184">
    <property type="entry name" value="YqeY/Aim41_N"/>
</dbReference>
<dbReference type="GO" id="GO:0016884">
    <property type="term" value="F:carbon-nitrogen ligase activity, with glutamine as amido-N-donor"/>
    <property type="evidence" value="ECO:0007669"/>
    <property type="project" value="InterPro"/>
</dbReference>
<dbReference type="Proteomes" id="UP000050514">
    <property type="component" value="Unassembled WGS sequence"/>
</dbReference>
<dbReference type="SUPFAM" id="SSF89095">
    <property type="entry name" value="GatB/YqeY motif"/>
    <property type="match status" value="1"/>
</dbReference>